<sequence>MLDKMTFCNFKPNVPAFGKSNNTIEFGNQTLSIDGKNYWCFLDKNGIRDFAYEYESDVGKRNFKRKGGTKTVTCKMHSVDCESIRNELNKLSYLVDNQFDMMNSYYPTSYLVIGECYAEVRLVEVKFTDYLLDDYHTKLEFTFLSDDWIWYKDTVIEYDPNLYANIEDFWRDYNGNGKRGYNYGYGGSGDYESTIHPSLVNVANNSTAHVELYLYGLFDNPYIMFNGLKKGITGRLSEGDYILLSTRNKSVTLFKSNGNQENIFSRRLKDSYFSVFRKLTLPCNITVPRGLKFSLVISEERGSPLWT</sequence>
<dbReference type="KEGG" id="mdv:C5Q96_05105"/>
<dbReference type="GeneID" id="78391639"/>
<accession>A0A2S0L4R4</accession>
<evidence type="ECO:0000313" key="2">
    <source>
        <dbReference type="Proteomes" id="UP000237883"/>
    </source>
</evidence>
<gene>
    <name evidence="1" type="ORF">C5Q96_05105</name>
</gene>
<dbReference type="OrthoDB" id="9789891at2"/>
<evidence type="ECO:0008006" key="3">
    <source>
        <dbReference type="Google" id="ProtNLM"/>
    </source>
</evidence>
<proteinExistence type="predicted"/>
<name>A0A2S0L4R4_9FIRM</name>
<keyword evidence="2" id="KW-1185">Reference proteome</keyword>
<organism evidence="1 2">
    <name type="scientific">Mogibacterium diversum</name>
    <dbReference type="NCBI Taxonomy" id="114527"/>
    <lineage>
        <taxon>Bacteria</taxon>
        <taxon>Bacillati</taxon>
        <taxon>Bacillota</taxon>
        <taxon>Clostridia</taxon>
        <taxon>Peptostreptococcales</taxon>
        <taxon>Anaerovoracaceae</taxon>
        <taxon>Mogibacterium</taxon>
    </lineage>
</organism>
<dbReference type="Proteomes" id="UP000237883">
    <property type="component" value="Chromosome"/>
</dbReference>
<reference evidence="2" key="1">
    <citation type="submission" date="2018-02" db="EMBL/GenBank/DDBJ databases">
        <authorList>
            <person name="Holder M.E."/>
            <person name="Ajami N.J."/>
            <person name="Petrosino J.F."/>
        </authorList>
    </citation>
    <scope>NUCLEOTIDE SEQUENCE [LARGE SCALE GENOMIC DNA]</scope>
    <source>
        <strain evidence="2">CCUG 47132</strain>
    </source>
</reference>
<evidence type="ECO:0000313" key="1">
    <source>
        <dbReference type="EMBL" id="AVM48256.1"/>
    </source>
</evidence>
<dbReference type="RefSeq" id="WP_106057329.1">
    <property type="nucleotide sequence ID" value="NZ_CP027228.1"/>
</dbReference>
<dbReference type="EMBL" id="CP027228">
    <property type="protein sequence ID" value="AVM48256.1"/>
    <property type="molecule type" value="Genomic_DNA"/>
</dbReference>
<protein>
    <recommendedName>
        <fullName evidence="3">Phage tail protein</fullName>
    </recommendedName>
</protein>
<dbReference type="AlphaFoldDB" id="A0A2S0L4R4"/>